<protein>
    <submittedName>
        <fullName evidence="2">SIS domain-containing protein</fullName>
    </submittedName>
</protein>
<name>A0A3N4HY94_ASCIM</name>
<dbReference type="Proteomes" id="UP000275078">
    <property type="component" value="Unassembled WGS sequence"/>
</dbReference>
<dbReference type="OrthoDB" id="1872003at2759"/>
<dbReference type="Gene3D" id="3.40.50.10490">
    <property type="entry name" value="Glucose-6-phosphate isomerase like protein, domain 1"/>
    <property type="match status" value="1"/>
</dbReference>
<dbReference type="PANTHER" id="PTHR38418:SF2">
    <property type="entry name" value="SUGAR ISOMERASE, KPSF_GUTQ (AFU_ORTHOLOGUE AFUA_6G08860)"/>
    <property type="match status" value="1"/>
</dbReference>
<dbReference type="InterPro" id="IPR001347">
    <property type="entry name" value="SIS_dom"/>
</dbReference>
<dbReference type="InterPro" id="IPR035474">
    <property type="entry name" value="SIS_Kpsf"/>
</dbReference>
<dbReference type="EMBL" id="ML119737">
    <property type="protein sequence ID" value="RPA76820.1"/>
    <property type="molecule type" value="Genomic_DNA"/>
</dbReference>
<dbReference type="AlphaFoldDB" id="A0A3N4HY94"/>
<dbReference type="InterPro" id="IPR046348">
    <property type="entry name" value="SIS_dom_sf"/>
</dbReference>
<evidence type="ECO:0000313" key="2">
    <source>
        <dbReference type="EMBL" id="RPA76820.1"/>
    </source>
</evidence>
<evidence type="ECO:0000313" key="3">
    <source>
        <dbReference type="Proteomes" id="UP000275078"/>
    </source>
</evidence>
<dbReference type="PROSITE" id="PS51464">
    <property type="entry name" value="SIS"/>
    <property type="match status" value="1"/>
</dbReference>
<reference evidence="2 3" key="1">
    <citation type="journal article" date="2018" name="Nat. Ecol. Evol.">
        <title>Pezizomycetes genomes reveal the molecular basis of ectomycorrhizal truffle lifestyle.</title>
        <authorList>
            <person name="Murat C."/>
            <person name="Payen T."/>
            <person name="Noel B."/>
            <person name="Kuo A."/>
            <person name="Morin E."/>
            <person name="Chen J."/>
            <person name="Kohler A."/>
            <person name="Krizsan K."/>
            <person name="Balestrini R."/>
            <person name="Da Silva C."/>
            <person name="Montanini B."/>
            <person name="Hainaut M."/>
            <person name="Levati E."/>
            <person name="Barry K.W."/>
            <person name="Belfiori B."/>
            <person name="Cichocki N."/>
            <person name="Clum A."/>
            <person name="Dockter R.B."/>
            <person name="Fauchery L."/>
            <person name="Guy J."/>
            <person name="Iotti M."/>
            <person name="Le Tacon F."/>
            <person name="Lindquist E.A."/>
            <person name="Lipzen A."/>
            <person name="Malagnac F."/>
            <person name="Mello A."/>
            <person name="Molinier V."/>
            <person name="Miyauchi S."/>
            <person name="Poulain J."/>
            <person name="Riccioni C."/>
            <person name="Rubini A."/>
            <person name="Sitrit Y."/>
            <person name="Splivallo R."/>
            <person name="Traeger S."/>
            <person name="Wang M."/>
            <person name="Zifcakova L."/>
            <person name="Wipf D."/>
            <person name="Zambonelli A."/>
            <person name="Paolocci F."/>
            <person name="Nowrousian M."/>
            <person name="Ottonello S."/>
            <person name="Baldrian P."/>
            <person name="Spatafora J.W."/>
            <person name="Henrissat B."/>
            <person name="Nagy L.G."/>
            <person name="Aury J.M."/>
            <person name="Wincker P."/>
            <person name="Grigoriev I.V."/>
            <person name="Bonfante P."/>
            <person name="Martin F.M."/>
        </authorList>
    </citation>
    <scope>NUCLEOTIDE SEQUENCE [LARGE SCALE GENOMIC DNA]</scope>
    <source>
        <strain evidence="2 3">RN42</strain>
    </source>
</reference>
<dbReference type="CDD" id="cd05014">
    <property type="entry name" value="SIS_Kpsf"/>
    <property type="match status" value="1"/>
</dbReference>
<evidence type="ECO:0000259" key="1">
    <source>
        <dbReference type="PROSITE" id="PS51464"/>
    </source>
</evidence>
<dbReference type="SUPFAM" id="SSF53697">
    <property type="entry name" value="SIS domain"/>
    <property type="match status" value="1"/>
</dbReference>
<dbReference type="GO" id="GO:0097367">
    <property type="term" value="F:carbohydrate derivative binding"/>
    <property type="evidence" value="ECO:0007669"/>
    <property type="project" value="InterPro"/>
</dbReference>
<gene>
    <name evidence="2" type="ORF">BJ508DRAFT_213361</name>
</gene>
<feature type="domain" description="SIS" evidence="1">
    <location>
        <begin position="63"/>
        <end position="211"/>
    </location>
</feature>
<proteinExistence type="predicted"/>
<dbReference type="Pfam" id="PF01380">
    <property type="entry name" value="SIS"/>
    <property type="match status" value="1"/>
</dbReference>
<accession>A0A3N4HY94</accession>
<organism evidence="2 3">
    <name type="scientific">Ascobolus immersus RN42</name>
    <dbReference type="NCBI Taxonomy" id="1160509"/>
    <lineage>
        <taxon>Eukaryota</taxon>
        <taxon>Fungi</taxon>
        <taxon>Dikarya</taxon>
        <taxon>Ascomycota</taxon>
        <taxon>Pezizomycotina</taxon>
        <taxon>Pezizomycetes</taxon>
        <taxon>Pezizales</taxon>
        <taxon>Ascobolaceae</taxon>
        <taxon>Ascobolus</taxon>
    </lineage>
</organism>
<dbReference type="GO" id="GO:1901135">
    <property type="term" value="P:carbohydrate derivative metabolic process"/>
    <property type="evidence" value="ECO:0007669"/>
    <property type="project" value="InterPro"/>
</dbReference>
<keyword evidence="3" id="KW-1185">Reference proteome</keyword>
<sequence>MDKGLSCSPTTPPATENDTLREQVLQTAVHVLATEAIALQQLSELYSTHPVAQNGFVNSVQSIATSIRSGGKLVVIGVGKSGKIGKKMVATFNSVGLLSVFMHPVEALHGDLGILRENDTILLITYSGNTPELLALLPHIPQQMTVIALTSHTRYDTSTITHARPSIILLPAPIHELESKSFDLSAPTTSTTCAMALGDALALTVAKVVHVGEDKFPKDVFRRNHPGGAIGLGIGKAAVKLINVATLFKEMSILEEDLSPLPFISAASSDSGVDGCDWSRSASPRTVQTTQATVLDCLKLAVRSPKGWVRSQDNVVIPPRRLQAVRDPMTNILDDKAKLAVGEEKWVRIDGDNSVEEMKTKIRAARQEGKGEYNYPDGTVLAVMANRVTVGVLELEDLLQD</sequence>
<dbReference type="STRING" id="1160509.A0A3N4HY94"/>
<dbReference type="PANTHER" id="PTHR38418">
    <property type="entry name" value="SUGAR ISOMERASE, KPSF/GUTQ (AFU_ORTHOLOGUE AFUA_6G08860)"/>
    <property type="match status" value="1"/>
</dbReference>